<protein>
    <submittedName>
        <fullName evidence="1">Uncharacterized protein</fullName>
    </submittedName>
</protein>
<keyword evidence="2" id="KW-1185">Reference proteome</keyword>
<name>A0AAD9NMR2_RIDPI</name>
<accession>A0AAD9NMR2</accession>
<gene>
    <name evidence="1" type="ORF">NP493_689g01008</name>
</gene>
<dbReference type="Proteomes" id="UP001209878">
    <property type="component" value="Unassembled WGS sequence"/>
</dbReference>
<evidence type="ECO:0000313" key="2">
    <source>
        <dbReference type="Proteomes" id="UP001209878"/>
    </source>
</evidence>
<proteinExistence type="predicted"/>
<reference evidence="1" key="1">
    <citation type="journal article" date="2023" name="Mol. Biol. Evol.">
        <title>Third-Generation Sequencing Reveals the Adaptive Role of the Epigenome in Three Deep-Sea Polychaetes.</title>
        <authorList>
            <person name="Perez M."/>
            <person name="Aroh O."/>
            <person name="Sun Y."/>
            <person name="Lan Y."/>
            <person name="Juniper S.K."/>
            <person name="Young C.R."/>
            <person name="Angers B."/>
            <person name="Qian P.Y."/>
        </authorList>
    </citation>
    <scope>NUCLEOTIDE SEQUENCE</scope>
    <source>
        <strain evidence="1">R07B-5</strain>
    </source>
</reference>
<organism evidence="1 2">
    <name type="scientific">Ridgeia piscesae</name>
    <name type="common">Tubeworm</name>
    <dbReference type="NCBI Taxonomy" id="27915"/>
    <lineage>
        <taxon>Eukaryota</taxon>
        <taxon>Metazoa</taxon>
        <taxon>Spiralia</taxon>
        <taxon>Lophotrochozoa</taxon>
        <taxon>Annelida</taxon>
        <taxon>Polychaeta</taxon>
        <taxon>Sedentaria</taxon>
        <taxon>Canalipalpata</taxon>
        <taxon>Sabellida</taxon>
        <taxon>Siboglinidae</taxon>
        <taxon>Ridgeia</taxon>
    </lineage>
</organism>
<sequence>MFSYTRLGWGERERLKGNHLRNGHASVNSVSVNLLYLHFQLVISKCVDRRYLCVRARVCVLVISAHTCSHVIFERLPLDRQWRTRNQWSGTEWKGQSTCAENIRDRLVYICI</sequence>
<comment type="caution">
    <text evidence="1">The sequence shown here is derived from an EMBL/GenBank/DDBJ whole genome shotgun (WGS) entry which is preliminary data.</text>
</comment>
<dbReference type="AlphaFoldDB" id="A0AAD9NMR2"/>
<evidence type="ECO:0000313" key="1">
    <source>
        <dbReference type="EMBL" id="KAK2176032.1"/>
    </source>
</evidence>
<dbReference type="EMBL" id="JAODUO010000690">
    <property type="protein sequence ID" value="KAK2176032.1"/>
    <property type="molecule type" value="Genomic_DNA"/>
</dbReference>